<dbReference type="GO" id="GO:0006508">
    <property type="term" value="P:proteolysis"/>
    <property type="evidence" value="ECO:0007669"/>
    <property type="project" value="UniProtKB-KW"/>
</dbReference>
<dbReference type="PANTHER" id="PTHR43066:SF11">
    <property type="entry name" value="PEPTIDASE S54 RHOMBOID DOMAIN-CONTAINING PROTEIN"/>
    <property type="match status" value="1"/>
</dbReference>
<dbReference type="PANTHER" id="PTHR43066">
    <property type="entry name" value="RHOMBOID-RELATED PROTEIN"/>
    <property type="match status" value="1"/>
</dbReference>
<comment type="subcellular location">
    <subcellularLocation>
        <location evidence="1">Membrane</location>
        <topology evidence="1">Multi-pass membrane protein</topology>
    </subcellularLocation>
</comment>
<keyword evidence="8" id="KW-1185">Reference proteome</keyword>
<feature type="transmembrane region" description="Helical" evidence="5">
    <location>
        <begin position="177"/>
        <end position="198"/>
    </location>
</feature>
<dbReference type="SUPFAM" id="SSF144091">
    <property type="entry name" value="Rhomboid-like"/>
    <property type="match status" value="1"/>
</dbReference>
<dbReference type="InterPro" id="IPR022764">
    <property type="entry name" value="Peptidase_S54_rhomboid_dom"/>
</dbReference>
<dbReference type="RefSeq" id="WP_078349228.1">
    <property type="nucleotide sequence ID" value="NZ_MBTF01000023.1"/>
</dbReference>
<evidence type="ECO:0000256" key="3">
    <source>
        <dbReference type="ARBA" id="ARBA00022989"/>
    </source>
</evidence>
<keyword evidence="3 5" id="KW-1133">Transmembrane helix</keyword>
<dbReference type="Proteomes" id="UP000189739">
    <property type="component" value="Unassembled WGS sequence"/>
</dbReference>
<evidence type="ECO:0000313" key="7">
    <source>
        <dbReference type="EMBL" id="OOQ58530.1"/>
    </source>
</evidence>
<dbReference type="STRING" id="1792845.BC343_07635"/>
<feature type="domain" description="Peptidase S54 rhomboid" evidence="6">
    <location>
        <begin position="50"/>
        <end position="228"/>
    </location>
</feature>
<reference evidence="7 8" key="1">
    <citation type="submission" date="2016-07" db="EMBL/GenBank/DDBJ databases">
        <title>Genomic analysis of zinc-resistant bacterium Mucilaginibacter pedocola TBZ30.</title>
        <authorList>
            <person name="Huang J."/>
            <person name="Tang J."/>
        </authorList>
    </citation>
    <scope>NUCLEOTIDE SEQUENCE [LARGE SCALE GENOMIC DNA]</scope>
    <source>
        <strain evidence="7 8">TBZ30</strain>
    </source>
</reference>
<keyword evidence="7" id="KW-0378">Hydrolase</keyword>
<dbReference type="AlphaFoldDB" id="A0A1S9PC50"/>
<evidence type="ECO:0000256" key="5">
    <source>
        <dbReference type="SAM" id="Phobius"/>
    </source>
</evidence>
<dbReference type="Gene3D" id="1.20.1540.10">
    <property type="entry name" value="Rhomboid-like"/>
    <property type="match status" value="1"/>
</dbReference>
<feature type="transmembrane region" description="Helical" evidence="5">
    <location>
        <begin position="147"/>
        <end position="170"/>
    </location>
</feature>
<sequence>MQSPFANLTPVVKNLVIINILFFVATYALAQFIDLEKFLGAYYPASPSFKPWQPITYMFMHGGFTHIFFNMFAVFMFGPMLEQVMGSKRFFNYYFMTGLGAFVLYMIVQAIQLHAVTGAFTIPHPELESSYFNYGGGEKEAIKLYSIYNFPMVGASGAVFGILVGFGLLFPELEMMVLFIPVPVKAKYYALGYVVLELFSGVRQAPGDNIAHFAHLGGALIGFILITIWGLRKKNNY</sequence>
<protein>
    <submittedName>
        <fullName evidence="7">Rhomboid family intramembrane serine protease</fullName>
    </submittedName>
</protein>
<proteinExistence type="predicted"/>
<name>A0A1S9PC50_9SPHI</name>
<dbReference type="Pfam" id="PF01694">
    <property type="entry name" value="Rhomboid"/>
    <property type="match status" value="1"/>
</dbReference>
<evidence type="ECO:0000259" key="6">
    <source>
        <dbReference type="Pfam" id="PF01694"/>
    </source>
</evidence>
<dbReference type="EMBL" id="MBTF01000023">
    <property type="protein sequence ID" value="OOQ58530.1"/>
    <property type="molecule type" value="Genomic_DNA"/>
</dbReference>
<comment type="caution">
    <text evidence="7">The sequence shown here is derived from an EMBL/GenBank/DDBJ whole genome shotgun (WGS) entry which is preliminary data.</text>
</comment>
<gene>
    <name evidence="7" type="ORF">BC343_07635</name>
</gene>
<keyword evidence="2 5" id="KW-0812">Transmembrane</keyword>
<feature type="transmembrane region" description="Helical" evidence="5">
    <location>
        <begin position="90"/>
        <end position="111"/>
    </location>
</feature>
<keyword evidence="4 5" id="KW-0472">Membrane</keyword>
<keyword evidence="7" id="KW-0645">Protease</keyword>
<dbReference type="OrthoDB" id="9807874at2"/>
<dbReference type="GO" id="GO:0004252">
    <property type="term" value="F:serine-type endopeptidase activity"/>
    <property type="evidence" value="ECO:0007669"/>
    <property type="project" value="InterPro"/>
</dbReference>
<dbReference type="InterPro" id="IPR035952">
    <property type="entry name" value="Rhomboid-like_sf"/>
</dbReference>
<dbReference type="GO" id="GO:0016020">
    <property type="term" value="C:membrane"/>
    <property type="evidence" value="ECO:0007669"/>
    <property type="project" value="UniProtKB-SubCell"/>
</dbReference>
<evidence type="ECO:0000256" key="1">
    <source>
        <dbReference type="ARBA" id="ARBA00004141"/>
    </source>
</evidence>
<evidence type="ECO:0000256" key="4">
    <source>
        <dbReference type="ARBA" id="ARBA00023136"/>
    </source>
</evidence>
<organism evidence="7 8">
    <name type="scientific">Mucilaginibacter pedocola</name>
    <dbReference type="NCBI Taxonomy" id="1792845"/>
    <lineage>
        <taxon>Bacteria</taxon>
        <taxon>Pseudomonadati</taxon>
        <taxon>Bacteroidota</taxon>
        <taxon>Sphingobacteriia</taxon>
        <taxon>Sphingobacteriales</taxon>
        <taxon>Sphingobacteriaceae</taxon>
        <taxon>Mucilaginibacter</taxon>
    </lineage>
</organism>
<feature type="transmembrane region" description="Helical" evidence="5">
    <location>
        <begin position="210"/>
        <end position="231"/>
    </location>
</feature>
<feature type="transmembrane region" description="Helical" evidence="5">
    <location>
        <begin position="55"/>
        <end position="78"/>
    </location>
</feature>
<feature type="transmembrane region" description="Helical" evidence="5">
    <location>
        <begin position="12"/>
        <end position="35"/>
    </location>
</feature>
<accession>A0A1S9PC50</accession>
<evidence type="ECO:0000256" key="2">
    <source>
        <dbReference type="ARBA" id="ARBA00022692"/>
    </source>
</evidence>
<evidence type="ECO:0000313" key="8">
    <source>
        <dbReference type="Proteomes" id="UP000189739"/>
    </source>
</evidence>